<evidence type="ECO:0000256" key="1">
    <source>
        <dbReference type="SAM" id="Phobius"/>
    </source>
</evidence>
<dbReference type="EMBL" id="CP104064">
    <property type="protein sequence ID" value="WAH39006.1"/>
    <property type="molecule type" value="Genomic_DNA"/>
</dbReference>
<evidence type="ECO:0000313" key="3">
    <source>
        <dbReference type="Proteomes" id="UP001164803"/>
    </source>
</evidence>
<dbReference type="InterPro" id="IPR018730">
    <property type="entry name" value="DUF2273"/>
</dbReference>
<feature type="transmembrane region" description="Helical" evidence="1">
    <location>
        <begin position="21"/>
        <end position="52"/>
    </location>
</feature>
<sequence length="76" mass="9071">MSLLRRALLKFSLLPRRYHGMIIGAVFWLFWMLFGFWRTLLLLVLAGIGYVVGRILEENQSWRDLLDKLLAERFTE</sequence>
<keyword evidence="1" id="KW-0812">Transmembrane</keyword>
<keyword evidence="1" id="KW-1133">Transmembrane helix</keyword>
<organism evidence="2 3">
    <name type="scientific">Alicyclobacillus dauci</name>
    <dbReference type="NCBI Taxonomy" id="1475485"/>
    <lineage>
        <taxon>Bacteria</taxon>
        <taxon>Bacillati</taxon>
        <taxon>Bacillota</taxon>
        <taxon>Bacilli</taxon>
        <taxon>Bacillales</taxon>
        <taxon>Alicyclobacillaceae</taxon>
        <taxon>Alicyclobacillus</taxon>
    </lineage>
</organism>
<reference evidence="2" key="1">
    <citation type="submission" date="2022-08" db="EMBL/GenBank/DDBJ databases">
        <title>Alicyclobacillus dauci DSM2870, complete genome.</title>
        <authorList>
            <person name="Wang Q."/>
            <person name="Cai R."/>
            <person name="Wang Z."/>
        </authorList>
    </citation>
    <scope>NUCLEOTIDE SEQUENCE</scope>
    <source>
        <strain evidence="2">DSM 28700</strain>
    </source>
</reference>
<evidence type="ECO:0000313" key="2">
    <source>
        <dbReference type="EMBL" id="WAH39006.1"/>
    </source>
</evidence>
<dbReference type="RefSeq" id="WP_268046635.1">
    <property type="nucleotide sequence ID" value="NZ_CP104064.1"/>
</dbReference>
<gene>
    <name evidence="2" type="ORF">NZD86_11250</name>
</gene>
<keyword evidence="3" id="KW-1185">Reference proteome</keyword>
<dbReference type="Proteomes" id="UP001164803">
    <property type="component" value="Chromosome"/>
</dbReference>
<accession>A0ABY6Z9S2</accession>
<protein>
    <submittedName>
        <fullName evidence="2">DUF2273 domain-containing protein</fullName>
    </submittedName>
</protein>
<proteinExistence type="predicted"/>
<name>A0ABY6Z9S2_9BACL</name>
<dbReference type="Pfam" id="PF10031">
    <property type="entry name" value="DUF2273"/>
    <property type="match status" value="1"/>
</dbReference>
<keyword evidence="1" id="KW-0472">Membrane</keyword>